<dbReference type="PROSITE" id="PS50090">
    <property type="entry name" value="MYB_LIKE"/>
    <property type="match status" value="2"/>
</dbReference>
<feature type="region of interest" description="Disordered" evidence="5">
    <location>
        <begin position="154"/>
        <end position="184"/>
    </location>
</feature>
<dbReference type="STRING" id="35608.A0A2U1LRN8"/>
<keyword evidence="4" id="KW-0539">Nucleus</keyword>
<dbReference type="GO" id="GO:0000978">
    <property type="term" value="F:RNA polymerase II cis-regulatory region sequence-specific DNA binding"/>
    <property type="evidence" value="ECO:0007669"/>
    <property type="project" value="TreeGrafter"/>
</dbReference>
<dbReference type="PANTHER" id="PTHR45614">
    <property type="entry name" value="MYB PROTEIN-RELATED"/>
    <property type="match status" value="1"/>
</dbReference>
<feature type="compositionally biased region" description="Basic and acidic residues" evidence="5">
    <location>
        <begin position="641"/>
        <end position="651"/>
    </location>
</feature>
<dbReference type="Pfam" id="PF13921">
    <property type="entry name" value="Myb_DNA-bind_6"/>
    <property type="match status" value="1"/>
</dbReference>
<keyword evidence="3" id="KW-0238">DNA-binding</keyword>
<dbReference type="CDD" id="cd00167">
    <property type="entry name" value="SANT"/>
    <property type="match status" value="2"/>
</dbReference>
<evidence type="ECO:0000256" key="2">
    <source>
        <dbReference type="ARBA" id="ARBA00022737"/>
    </source>
</evidence>
<dbReference type="InterPro" id="IPR001005">
    <property type="entry name" value="SANT/Myb"/>
</dbReference>
<evidence type="ECO:0000256" key="4">
    <source>
        <dbReference type="ARBA" id="ARBA00023242"/>
    </source>
</evidence>
<dbReference type="GO" id="GO:0000981">
    <property type="term" value="F:DNA-binding transcription factor activity, RNA polymerase II-specific"/>
    <property type="evidence" value="ECO:0007669"/>
    <property type="project" value="TreeGrafter"/>
</dbReference>
<dbReference type="OrthoDB" id="1706695at2759"/>
<accession>A0A2U1LRN8</accession>
<feature type="domain" description="Myb-like" evidence="6">
    <location>
        <begin position="25"/>
        <end position="76"/>
    </location>
</feature>
<evidence type="ECO:0000259" key="7">
    <source>
        <dbReference type="PROSITE" id="PS51294"/>
    </source>
</evidence>
<dbReference type="InterPro" id="IPR017930">
    <property type="entry name" value="Myb_dom"/>
</dbReference>
<dbReference type="SMART" id="SM00717">
    <property type="entry name" value="SANT"/>
    <property type="match status" value="2"/>
</dbReference>
<dbReference type="Proteomes" id="UP000245207">
    <property type="component" value="Unassembled WGS sequence"/>
</dbReference>
<dbReference type="AlphaFoldDB" id="A0A2U1LRN8"/>
<protein>
    <recommendedName>
        <fullName evidence="10">Homeodomain-like protein</fullName>
    </recommendedName>
</protein>
<comment type="subcellular location">
    <subcellularLocation>
        <location evidence="1">Nucleus</location>
    </subcellularLocation>
</comment>
<evidence type="ECO:0000256" key="5">
    <source>
        <dbReference type="SAM" id="MobiDB-lite"/>
    </source>
</evidence>
<dbReference type="SUPFAM" id="SSF46689">
    <property type="entry name" value="Homeodomain-like"/>
    <property type="match status" value="1"/>
</dbReference>
<dbReference type="Gene3D" id="1.10.10.60">
    <property type="entry name" value="Homeodomain-like"/>
    <property type="match status" value="2"/>
</dbReference>
<feature type="domain" description="Myb-like" evidence="6">
    <location>
        <begin position="77"/>
        <end position="127"/>
    </location>
</feature>
<proteinExistence type="predicted"/>
<gene>
    <name evidence="8" type="ORF">CTI12_AA461370</name>
</gene>
<comment type="caution">
    <text evidence="8">The sequence shown here is derived from an EMBL/GenBank/DDBJ whole genome shotgun (WGS) entry which is preliminary data.</text>
</comment>
<dbReference type="InterPro" id="IPR050560">
    <property type="entry name" value="MYB_TF"/>
</dbReference>
<dbReference type="FunFam" id="1.10.10.60:FF:000010">
    <property type="entry name" value="Transcriptional activator Myb isoform A"/>
    <property type="match status" value="1"/>
</dbReference>
<sequence length="732" mass="81735">MICSAQCCKGRTDVQCLHRWQKVLNPALVKGPWTKEEDEDLVRLVEKYGAQKWSTIAEHLPGRIGKQCRERWYNHLNPDINKEPWTQDEEVMLIDQHKVYGNKWAELTKFLPGRTDNAIKNHWNSSLRKKLDAYMESGLLDKFQGLPSVVIQSTPTTSSGSDSDEFSKFIEPNYSQDPAEPCTDRGQCEDFDYQKQAGISSSATNNAVGFDVAAQTLTSENDCPDMTPPPDGSSDPLLYQQSYYSDLVPSQLPSGTFNSESSYRSFGLPHIYTYDSQFFTNQEDNMGAQDQMDPVTDPLVFNNQEDNIGAQDQTYPIFDPLVLASSDVFSSGQVNGTLQLDRENQTQREFQSQQQETLPLSYEPPVFPSTGIQFLSCDLQSGGDLLQEYSPLGIRQLMRAASVNCFSPCRLWDSPSRDDSPEAVLKTAAKTFTCTPSILKKRHHDVLSPLSQNPNAKKHGHASFLNDENKDVQLQSLSQSGPISNDKENLNPTADVEMAQKEEDIRTTVNVQQPHGVLVEHASVENSGIFGETPLKNSLESPSPWKSPWSPFVHGPQIDTDITLADVEGYVTSPGERSYDALGLMNQLSEQSASAYANAREVLGDETPDSLLKKRLLQNSESSRQDSNILSERRVLDFSDCVSPKKGEQNPRHSSSPLTFERNEKDDDGDRVIYSKVSTLCDKVVLEDKLDLVGCDDLGDEFCDLLNDDFLNSLDSPVLDDDIAKVIYSLNI</sequence>
<evidence type="ECO:0000256" key="1">
    <source>
        <dbReference type="ARBA" id="ARBA00004123"/>
    </source>
</evidence>
<keyword evidence="9" id="KW-1185">Reference proteome</keyword>
<reference evidence="8 9" key="1">
    <citation type="journal article" date="2018" name="Mol. Plant">
        <title>The genome of Artemisia annua provides insight into the evolution of Asteraceae family and artemisinin biosynthesis.</title>
        <authorList>
            <person name="Shen Q."/>
            <person name="Zhang L."/>
            <person name="Liao Z."/>
            <person name="Wang S."/>
            <person name="Yan T."/>
            <person name="Shi P."/>
            <person name="Liu M."/>
            <person name="Fu X."/>
            <person name="Pan Q."/>
            <person name="Wang Y."/>
            <person name="Lv Z."/>
            <person name="Lu X."/>
            <person name="Zhang F."/>
            <person name="Jiang W."/>
            <person name="Ma Y."/>
            <person name="Chen M."/>
            <person name="Hao X."/>
            <person name="Li L."/>
            <person name="Tang Y."/>
            <person name="Lv G."/>
            <person name="Zhou Y."/>
            <person name="Sun X."/>
            <person name="Brodelius P.E."/>
            <person name="Rose J.K.C."/>
            <person name="Tang K."/>
        </authorList>
    </citation>
    <scope>NUCLEOTIDE SEQUENCE [LARGE SCALE GENOMIC DNA]</scope>
    <source>
        <strain evidence="9">cv. Huhao1</strain>
        <tissue evidence="8">Leaf</tissue>
    </source>
</reference>
<dbReference type="InterPro" id="IPR009057">
    <property type="entry name" value="Homeodomain-like_sf"/>
</dbReference>
<feature type="domain" description="HTH myb-type" evidence="7">
    <location>
        <begin position="81"/>
        <end position="131"/>
    </location>
</feature>
<dbReference type="PROSITE" id="PS51294">
    <property type="entry name" value="HTH_MYB"/>
    <property type="match status" value="2"/>
</dbReference>
<dbReference type="FunFam" id="1.10.10.60:FF:000324">
    <property type="entry name" value="Transcription factor MYB3R-2"/>
    <property type="match status" value="1"/>
</dbReference>
<dbReference type="PANTHER" id="PTHR45614:SF210">
    <property type="entry name" value="TRANSCRIPTION FACTOR MYB FAMILY"/>
    <property type="match status" value="1"/>
</dbReference>
<dbReference type="GO" id="GO:0005634">
    <property type="term" value="C:nucleus"/>
    <property type="evidence" value="ECO:0007669"/>
    <property type="project" value="UniProtKB-SubCell"/>
</dbReference>
<evidence type="ECO:0000256" key="3">
    <source>
        <dbReference type="ARBA" id="ARBA00023125"/>
    </source>
</evidence>
<evidence type="ECO:0000259" key="6">
    <source>
        <dbReference type="PROSITE" id="PS50090"/>
    </source>
</evidence>
<feature type="domain" description="HTH myb-type" evidence="7">
    <location>
        <begin position="25"/>
        <end position="80"/>
    </location>
</feature>
<evidence type="ECO:0000313" key="9">
    <source>
        <dbReference type="Proteomes" id="UP000245207"/>
    </source>
</evidence>
<evidence type="ECO:0000313" key="8">
    <source>
        <dbReference type="EMBL" id="PWA51649.1"/>
    </source>
</evidence>
<feature type="region of interest" description="Disordered" evidence="5">
    <location>
        <begin position="641"/>
        <end position="666"/>
    </location>
</feature>
<name>A0A2U1LRN8_ARTAN</name>
<evidence type="ECO:0008006" key="10">
    <source>
        <dbReference type="Google" id="ProtNLM"/>
    </source>
</evidence>
<keyword evidence="2" id="KW-0677">Repeat</keyword>
<dbReference type="EMBL" id="PKPP01008078">
    <property type="protein sequence ID" value="PWA51649.1"/>
    <property type="molecule type" value="Genomic_DNA"/>
</dbReference>
<organism evidence="8 9">
    <name type="scientific">Artemisia annua</name>
    <name type="common">Sweet wormwood</name>
    <dbReference type="NCBI Taxonomy" id="35608"/>
    <lineage>
        <taxon>Eukaryota</taxon>
        <taxon>Viridiplantae</taxon>
        <taxon>Streptophyta</taxon>
        <taxon>Embryophyta</taxon>
        <taxon>Tracheophyta</taxon>
        <taxon>Spermatophyta</taxon>
        <taxon>Magnoliopsida</taxon>
        <taxon>eudicotyledons</taxon>
        <taxon>Gunneridae</taxon>
        <taxon>Pentapetalae</taxon>
        <taxon>asterids</taxon>
        <taxon>campanulids</taxon>
        <taxon>Asterales</taxon>
        <taxon>Asteraceae</taxon>
        <taxon>Asteroideae</taxon>
        <taxon>Anthemideae</taxon>
        <taxon>Artemisiinae</taxon>
        <taxon>Artemisia</taxon>
    </lineage>
</organism>